<organism evidence="2 3">
    <name type="scientific">Heracleum sosnowskyi</name>
    <dbReference type="NCBI Taxonomy" id="360622"/>
    <lineage>
        <taxon>Eukaryota</taxon>
        <taxon>Viridiplantae</taxon>
        <taxon>Streptophyta</taxon>
        <taxon>Embryophyta</taxon>
        <taxon>Tracheophyta</taxon>
        <taxon>Spermatophyta</taxon>
        <taxon>Magnoliopsida</taxon>
        <taxon>eudicotyledons</taxon>
        <taxon>Gunneridae</taxon>
        <taxon>Pentapetalae</taxon>
        <taxon>asterids</taxon>
        <taxon>campanulids</taxon>
        <taxon>Apiales</taxon>
        <taxon>Apiaceae</taxon>
        <taxon>Apioideae</taxon>
        <taxon>apioid superclade</taxon>
        <taxon>Tordylieae</taxon>
        <taxon>Tordyliinae</taxon>
        <taxon>Heracleum</taxon>
    </lineage>
</organism>
<evidence type="ECO:0000313" key="2">
    <source>
        <dbReference type="EMBL" id="KAK1359406.1"/>
    </source>
</evidence>
<comment type="caution">
    <text evidence="2">The sequence shown here is derived from an EMBL/GenBank/DDBJ whole genome shotgun (WGS) entry which is preliminary data.</text>
</comment>
<dbReference type="EMBL" id="JAUIZM010000010">
    <property type="protein sequence ID" value="KAK1359406.1"/>
    <property type="molecule type" value="Genomic_DNA"/>
</dbReference>
<dbReference type="Pfam" id="PF02721">
    <property type="entry name" value="DUF223"/>
    <property type="match status" value="1"/>
</dbReference>
<proteinExistence type="predicted"/>
<reference evidence="2" key="1">
    <citation type="submission" date="2023-02" db="EMBL/GenBank/DDBJ databases">
        <title>Genome of toxic invasive species Heracleum sosnowskyi carries increased number of genes despite the absence of recent whole-genome duplications.</title>
        <authorList>
            <person name="Schelkunov M."/>
            <person name="Shtratnikova V."/>
            <person name="Makarenko M."/>
            <person name="Klepikova A."/>
            <person name="Omelchenko D."/>
            <person name="Novikova G."/>
            <person name="Obukhova E."/>
            <person name="Bogdanov V."/>
            <person name="Penin A."/>
            <person name="Logacheva M."/>
        </authorList>
    </citation>
    <scope>NUCLEOTIDE SEQUENCE</scope>
    <source>
        <strain evidence="2">Hsosn_3</strain>
        <tissue evidence="2">Leaf</tissue>
    </source>
</reference>
<dbReference type="InterPro" id="IPR012340">
    <property type="entry name" value="NA-bd_OB-fold"/>
</dbReference>
<gene>
    <name evidence="2" type="ORF">POM88_043880</name>
</gene>
<dbReference type="InterPro" id="IPR003871">
    <property type="entry name" value="RFA1B/D_OB_1st"/>
</dbReference>
<dbReference type="Proteomes" id="UP001237642">
    <property type="component" value="Unassembled WGS sequence"/>
</dbReference>
<feature type="domain" description="Replication protein A 70 kDa DNA-binding subunit B/D first OB fold" evidence="1">
    <location>
        <begin position="5"/>
        <end position="111"/>
    </location>
</feature>
<evidence type="ECO:0000313" key="3">
    <source>
        <dbReference type="Proteomes" id="UP001237642"/>
    </source>
</evidence>
<dbReference type="SUPFAM" id="SSF50249">
    <property type="entry name" value="Nucleic acid-binding proteins"/>
    <property type="match status" value="3"/>
</dbReference>
<protein>
    <recommendedName>
        <fullName evidence="1">Replication protein A 70 kDa DNA-binding subunit B/D first OB fold domain-containing protein</fullName>
    </recommendedName>
</protein>
<dbReference type="PANTHER" id="PTHR47165:SF4">
    <property type="entry name" value="OS03G0429900 PROTEIN"/>
    <property type="match status" value="1"/>
</dbReference>
<keyword evidence="3" id="KW-1185">Reference proteome</keyword>
<sequence>MGFNKYNMFSSLNDSTTDWTIRVRAQAIWKGITIQTGEFRGYNIIFFDDSSERIHAFISPEISVKWKDELQEGKIYIVHDFKVKYYNGDETNRAIRNNKHIYFTFDTKLEKDVKPELKIPDYSFDFYKLEDMVAMKTDNRFLTDVVAVIQDIQPKSMYEKDTREKSHVQFSITNGKTFVNVTFFNEFADSFLKAREEVVEEPVIIIIGSCKVSDCKGGLYLTSFPATRFFLNPKHRSVKLLRQRLAEPNFYAMDIDDEEGEQYPAFKVVQIKKLTEDYIEKNVVCQLTVKKVDEKMSWFVHFCTNCDEDLKLVDGEYRCCNRNYPYPDKRFKLYTLCSDNSGTIPIIWPNDEICRLTGKTVYDVDVDENEVGDGDKFPPMLKFGVKKTYNFTLCITKENIKEGSNVYKATQICGPLEAFDTHSPNDNKNTTYATEIDYARSPPTATSTNKTRPRFNLDIENPKEQTVKQPPLKIVKIEKI</sequence>
<name>A0AAD8H2R6_9APIA</name>
<dbReference type="PANTHER" id="PTHR47165">
    <property type="entry name" value="OS03G0429900 PROTEIN"/>
    <property type="match status" value="1"/>
</dbReference>
<dbReference type="AlphaFoldDB" id="A0AAD8H2R6"/>
<evidence type="ECO:0000259" key="1">
    <source>
        <dbReference type="Pfam" id="PF02721"/>
    </source>
</evidence>
<reference evidence="2" key="2">
    <citation type="submission" date="2023-05" db="EMBL/GenBank/DDBJ databases">
        <authorList>
            <person name="Schelkunov M.I."/>
        </authorList>
    </citation>
    <scope>NUCLEOTIDE SEQUENCE</scope>
    <source>
        <strain evidence="2">Hsosn_3</strain>
        <tissue evidence="2">Leaf</tissue>
    </source>
</reference>
<accession>A0AAD8H2R6</accession>
<dbReference type="Gene3D" id="2.40.50.140">
    <property type="entry name" value="Nucleic acid-binding proteins"/>
    <property type="match status" value="3"/>
</dbReference>